<dbReference type="RefSeq" id="WP_380189967.1">
    <property type="nucleotide sequence ID" value="NZ_JBHTBQ010000044.1"/>
</dbReference>
<name>A0ABW2R2J3_9NEIS</name>
<reference evidence="2" key="1">
    <citation type="journal article" date="2019" name="Int. J. Syst. Evol. Microbiol.">
        <title>The Global Catalogue of Microorganisms (GCM) 10K type strain sequencing project: providing services to taxonomists for standard genome sequencing and annotation.</title>
        <authorList>
            <consortium name="The Broad Institute Genomics Platform"/>
            <consortium name="The Broad Institute Genome Sequencing Center for Infectious Disease"/>
            <person name="Wu L."/>
            <person name="Ma J."/>
        </authorList>
    </citation>
    <scope>NUCLEOTIDE SEQUENCE [LARGE SCALE GENOMIC DNA]</scope>
    <source>
        <strain evidence="2">CCUG 62945</strain>
    </source>
</reference>
<organism evidence="1 2">
    <name type="scientific">Iodobacter arcticus</name>
    <dbReference type="NCBI Taxonomy" id="590593"/>
    <lineage>
        <taxon>Bacteria</taxon>
        <taxon>Pseudomonadati</taxon>
        <taxon>Pseudomonadota</taxon>
        <taxon>Betaproteobacteria</taxon>
        <taxon>Neisseriales</taxon>
        <taxon>Chitinibacteraceae</taxon>
        <taxon>Iodobacter</taxon>
    </lineage>
</organism>
<comment type="caution">
    <text evidence="1">The sequence shown here is derived from an EMBL/GenBank/DDBJ whole genome shotgun (WGS) entry which is preliminary data.</text>
</comment>
<proteinExistence type="predicted"/>
<dbReference type="EMBL" id="JBHTBQ010000044">
    <property type="protein sequence ID" value="MFC7422127.1"/>
    <property type="molecule type" value="Genomic_DNA"/>
</dbReference>
<accession>A0ABW2R2J3</accession>
<evidence type="ECO:0000313" key="1">
    <source>
        <dbReference type="EMBL" id="MFC7422127.1"/>
    </source>
</evidence>
<sequence>MTTYAFSDVHLAQRLCDALHGHPIHDKRSGLCLVSHESNKIRQFIVDDLQPDALSRGWLSIFIELGQGNTQSSAQIIGEAILSQLIQQPSD</sequence>
<protein>
    <submittedName>
        <fullName evidence="1">Uncharacterized protein</fullName>
    </submittedName>
</protein>
<evidence type="ECO:0000313" key="2">
    <source>
        <dbReference type="Proteomes" id="UP001596473"/>
    </source>
</evidence>
<gene>
    <name evidence="1" type="ORF">ACFQNF_19900</name>
</gene>
<keyword evidence="2" id="KW-1185">Reference proteome</keyword>
<dbReference type="Proteomes" id="UP001596473">
    <property type="component" value="Unassembled WGS sequence"/>
</dbReference>